<keyword evidence="8" id="KW-1185">Reference proteome</keyword>
<accession>A0A4Y8PYZ9</accession>
<feature type="domain" description="Response regulatory" evidence="6">
    <location>
        <begin position="3"/>
        <end position="120"/>
    </location>
</feature>
<dbReference type="GO" id="GO:0043565">
    <property type="term" value="F:sequence-specific DNA binding"/>
    <property type="evidence" value="ECO:0007669"/>
    <property type="project" value="InterPro"/>
</dbReference>
<evidence type="ECO:0000256" key="1">
    <source>
        <dbReference type="ARBA" id="ARBA00023015"/>
    </source>
</evidence>
<sequence>MYNLLVVDDEKFAVKGITMGIDWSDVAFGHIYEAMDVQEAKQLLGAHKIDVMVSDIEMPGANGLELQEWVRVNSPHTETIFLTGHANFEYAQQAIRLGSFDYMLKPVDHDRLKDIVKQALDKIRAEEEQSSFTETYKTYYSHWVSQLPILVERFWQDLLSGRIPMTSERLQRGLQLYDIPLRTDSWVLPILISVEHWKEELNARDEEIMEYAVRKAAAEIILDEQMGSVIQENGSSLALVYMDESDESALHKLKQKCQAYIQACNSYFQCSLSCYIGEAGPLQRLTETVGDLFTRERSNVTKSNCVLTGADADEASGGSQSITPSFADWIVLLEAGKKQELLLRAQESITRMQAAEVGPESVEGFYYGLLHTVYHVFHKKGLPVHELLAPQDLQDYTGATRSVNQLKNWAIRVLSSSCDYISSHQKGVSAVIGRVRAYVDEHLQEELSREEIAASVYLNPAYLSRLFKKETGLSISEYILKIRMEQAKKLLAESNDKISYVAEKIGYSHFSFFAKMFKKYTGFSPQEYRKSFQGTSES</sequence>
<dbReference type="PRINTS" id="PR00032">
    <property type="entry name" value="HTHARAC"/>
</dbReference>
<dbReference type="SUPFAM" id="SSF46689">
    <property type="entry name" value="Homeodomain-like"/>
    <property type="match status" value="2"/>
</dbReference>
<dbReference type="Proteomes" id="UP000298246">
    <property type="component" value="Unassembled WGS sequence"/>
</dbReference>
<evidence type="ECO:0000259" key="5">
    <source>
        <dbReference type="PROSITE" id="PS01124"/>
    </source>
</evidence>
<keyword evidence="2" id="KW-0238">DNA-binding</keyword>
<reference evidence="7 8" key="1">
    <citation type="submission" date="2017-03" db="EMBL/GenBank/DDBJ databases">
        <title>Isolation of Levoglucosan Utilizing Bacteria.</title>
        <authorList>
            <person name="Arya A.S."/>
        </authorList>
    </citation>
    <scope>NUCLEOTIDE SEQUENCE [LARGE SCALE GENOMIC DNA]</scope>
    <source>
        <strain evidence="7 8">MEC069</strain>
    </source>
</reference>
<dbReference type="InterPro" id="IPR018060">
    <property type="entry name" value="HTH_AraC"/>
</dbReference>
<dbReference type="RefSeq" id="WP_134754721.1">
    <property type="nucleotide sequence ID" value="NZ_MYFO02000006.1"/>
</dbReference>
<dbReference type="PANTHER" id="PTHR43280:SF2">
    <property type="entry name" value="HTH-TYPE TRANSCRIPTIONAL REGULATOR EXSA"/>
    <property type="match status" value="1"/>
</dbReference>
<dbReference type="InterPro" id="IPR009057">
    <property type="entry name" value="Homeodomain-like_sf"/>
</dbReference>
<dbReference type="GO" id="GO:0000160">
    <property type="term" value="P:phosphorelay signal transduction system"/>
    <property type="evidence" value="ECO:0007669"/>
    <property type="project" value="InterPro"/>
</dbReference>
<evidence type="ECO:0000256" key="3">
    <source>
        <dbReference type="ARBA" id="ARBA00023163"/>
    </source>
</evidence>
<dbReference type="GO" id="GO:0003700">
    <property type="term" value="F:DNA-binding transcription factor activity"/>
    <property type="evidence" value="ECO:0007669"/>
    <property type="project" value="InterPro"/>
</dbReference>
<evidence type="ECO:0000256" key="4">
    <source>
        <dbReference type="PROSITE-ProRule" id="PRU00169"/>
    </source>
</evidence>
<dbReference type="SMART" id="SM00448">
    <property type="entry name" value="REC"/>
    <property type="match status" value="1"/>
</dbReference>
<dbReference type="EMBL" id="MYFO01000022">
    <property type="protein sequence ID" value="TFE85967.1"/>
    <property type="molecule type" value="Genomic_DNA"/>
</dbReference>
<organism evidence="7 8">
    <name type="scientific">Paenibacillus athensensis</name>
    <dbReference type="NCBI Taxonomy" id="1967502"/>
    <lineage>
        <taxon>Bacteria</taxon>
        <taxon>Bacillati</taxon>
        <taxon>Bacillota</taxon>
        <taxon>Bacilli</taxon>
        <taxon>Bacillales</taxon>
        <taxon>Paenibacillaceae</taxon>
        <taxon>Paenibacillus</taxon>
    </lineage>
</organism>
<feature type="modified residue" description="4-aspartylphosphate" evidence="4">
    <location>
        <position position="55"/>
    </location>
</feature>
<dbReference type="InterPro" id="IPR020449">
    <property type="entry name" value="Tscrpt_reg_AraC-type_HTH"/>
</dbReference>
<name>A0A4Y8PYZ9_9BACL</name>
<dbReference type="AlphaFoldDB" id="A0A4Y8PYZ9"/>
<keyword evidence="3" id="KW-0804">Transcription</keyword>
<dbReference type="Pfam" id="PF00072">
    <property type="entry name" value="Response_reg"/>
    <property type="match status" value="1"/>
</dbReference>
<evidence type="ECO:0000256" key="2">
    <source>
        <dbReference type="ARBA" id="ARBA00023125"/>
    </source>
</evidence>
<dbReference type="PROSITE" id="PS50110">
    <property type="entry name" value="RESPONSE_REGULATORY"/>
    <property type="match status" value="1"/>
</dbReference>
<dbReference type="SUPFAM" id="SSF52172">
    <property type="entry name" value="CheY-like"/>
    <property type="match status" value="1"/>
</dbReference>
<evidence type="ECO:0000259" key="6">
    <source>
        <dbReference type="PROSITE" id="PS50110"/>
    </source>
</evidence>
<dbReference type="OrthoDB" id="1974963at2"/>
<dbReference type="PANTHER" id="PTHR43280">
    <property type="entry name" value="ARAC-FAMILY TRANSCRIPTIONAL REGULATOR"/>
    <property type="match status" value="1"/>
</dbReference>
<dbReference type="InterPro" id="IPR001789">
    <property type="entry name" value="Sig_transdc_resp-reg_receiver"/>
</dbReference>
<dbReference type="Gene3D" id="1.10.10.60">
    <property type="entry name" value="Homeodomain-like"/>
    <property type="match status" value="2"/>
</dbReference>
<evidence type="ECO:0000313" key="8">
    <source>
        <dbReference type="Proteomes" id="UP000298246"/>
    </source>
</evidence>
<evidence type="ECO:0008006" key="9">
    <source>
        <dbReference type="Google" id="ProtNLM"/>
    </source>
</evidence>
<dbReference type="Pfam" id="PF12833">
    <property type="entry name" value="HTH_18"/>
    <property type="match status" value="1"/>
</dbReference>
<dbReference type="SMART" id="SM00342">
    <property type="entry name" value="HTH_ARAC"/>
    <property type="match status" value="1"/>
</dbReference>
<keyword evidence="1" id="KW-0805">Transcription regulation</keyword>
<keyword evidence="4" id="KW-0597">Phosphoprotein</keyword>
<dbReference type="InterPro" id="IPR018062">
    <property type="entry name" value="HTH_AraC-typ_CS"/>
</dbReference>
<evidence type="ECO:0000313" key="7">
    <source>
        <dbReference type="EMBL" id="TFE85967.1"/>
    </source>
</evidence>
<dbReference type="Gene3D" id="3.40.50.2300">
    <property type="match status" value="1"/>
</dbReference>
<dbReference type="InterPro" id="IPR011006">
    <property type="entry name" value="CheY-like_superfamily"/>
</dbReference>
<dbReference type="PROSITE" id="PS01124">
    <property type="entry name" value="HTH_ARAC_FAMILY_2"/>
    <property type="match status" value="1"/>
</dbReference>
<comment type="caution">
    <text evidence="7">The sequence shown here is derived from an EMBL/GenBank/DDBJ whole genome shotgun (WGS) entry which is preliminary data.</text>
</comment>
<gene>
    <name evidence="7" type="ORF">B5M42_16350</name>
</gene>
<feature type="domain" description="HTH araC/xylS-type" evidence="5">
    <location>
        <begin position="433"/>
        <end position="531"/>
    </location>
</feature>
<dbReference type="PROSITE" id="PS00041">
    <property type="entry name" value="HTH_ARAC_FAMILY_1"/>
    <property type="match status" value="1"/>
</dbReference>
<protein>
    <recommendedName>
        <fullName evidence="9">AraC family transcriptional regulator</fullName>
    </recommendedName>
</protein>
<proteinExistence type="predicted"/>
<dbReference type="CDD" id="cd17536">
    <property type="entry name" value="REC_YesN-like"/>
    <property type="match status" value="1"/>
</dbReference>